<dbReference type="InterPro" id="IPR000551">
    <property type="entry name" value="MerR-type_HTH_dom"/>
</dbReference>
<sequence length="287" mass="32017">MADSGFLTIGKVVKKLQTLYPDLSVSKVRYLQDEGLLTPTRTAGGYRLYSQKDVKRLETILYLQKSRFMPLSVIREELDRQDKNSEVEPQVKDQPTEATGAEAQAAPEAQSSSRQTQSQLDGKQVSQAILGATHADAIVVPVDDPEVVQKYHAIDRIPEIVGCSVGFVRQLSEAGVIALKRSPHGRDLVDGKDLTLIRLCSELRHFGFEPKNLRQYVMAANRESSMFAKSLVVYAKKGGGVEVDHTDETRQKFMAALTRMLGLTNAVRNELITKLVRESFKDMHLDE</sequence>
<dbReference type="GO" id="GO:0003677">
    <property type="term" value="F:DNA binding"/>
    <property type="evidence" value="ECO:0007669"/>
    <property type="project" value="UniProtKB-KW"/>
</dbReference>
<comment type="caution">
    <text evidence="4">The sequence shown here is derived from an EMBL/GenBank/DDBJ whole genome shotgun (WGS) entry which is preliminary data.</text>
</comment>
<reference evidence="4" key="1">
    <citation type="submission" date="2020-04" db="EMBL/GenBank/DDBJ databases">
        <title>Deep metagenomics examines the oral microbiome during advanced dental caries in children, revealing novel taxa and co-occurrences with host molecules.</title>
        <authorList>
            <person name="Baker J.L."/>
            <person name="Morton J.T."/>
            <person name="Dinis M."/>
            <person name="Alvarez R."/>
            <person name="Tran N.C."/>
            <person name="Knight R."/>
            <person name="Edlund A."/>
        </authorList>
    </citation>
    <scope>NUCLEOTIDE SEQUENCE</scope>
    <source>
        <strain evidence="4">JCVI_3_bin.11</strain>
    </source>
</reference>
<dbReference type="InterPro" id="IPR009061">
    <property type="entry name" value="DNA-bd_dom_put_sf"/>
</dbReference>
<keyword evidence="1" id="KW-0238">DNA-binding</keyword>
<dbReference type="SUPFAM" id="SSF46955">
    <property type="entry name" value="Putative DNA-binding domain"/>
    <property type="match status" value="1"/>
</dbReference>
<dbReference type="InterPro" id="IPR047057">
    <property type="entry name" value="MerR_fam"/>
</dbReference>
<feature type="region of interest" description="Disordered" evidence="2">
    <location>
        <begin position="79"/>
        <end position="122"/>
    </location>
</feature>
<proteinExistence type="predicted"/>
<dbReference type="AlphaFoldDB" id="A0A9D5X543"/>
<evidence type="ECO:0000256" key="1">
    <source>
        <dbReference type="ARBA" id="ARBA00023125"/>
    </source>
</evidence>
<feature type="compositionally biased region" description="Basic and acidic residues" evidence="2">
    <location>
        <begin position="79"/>
        <end position="95"/>
    </location>
</feature>
<dbReference type="PANTHER" id="PTHR30204">
    <property type="entry name" value="REDOX-CYCLING DRUG-SENSING TRANSCRIPTIONAL ACTIVATOR SOXR"/>
    <property type="match status" value="1"/>
</dbReference>
<dbReference type="Gene3D" id="1.10.1660.10">
    <property type="match status" value="1"/>
</dbReference>
<name>A0A9D5X543_9ACTN</name>
<dbReference type="SMART" id="SM00422">
    <property type="entry name" value="HTH_MERR"/>
    <property type="match status" value="1"/>
</dbReference>
<feature type="domain" description="HTH merR-type" evidence="3">
    <location>
        <begin position="22"/>
        <end position="80"/>
    </location>
</feature>
<evidence type="ECO:0000256" key="2">
    <source>
        <dbReference type="SAM" id="MobiDB-lite"/>
    </source>
</evidence>
<organism evidence="4 5">
    <name type="scientific">Lancefieldella parvula</name>
    <dbReference type="NCBI Taxonomy" id="1382"/>
    <lineage>
        <taxon>Bacteria</taxon>
        <taxon>Bacillati</taxon>
        <taxon>Actinomycetota</taxon>
        <taxon>Coriobacteriia</taxon>
        <taxon>Coriobacteriales</taxon>
        <taxon>Atopobiaceae</taxon>
        <taxon>Lancefieldella</taxon>
    </lineage>
</organism>
<evidence type="ECO:0000313" key="4">
    <source>
        <dbReference type="EMBL" id="MBF4802465.1"/>
    </source>
</evidence>
<dbReference type="PROSITE" id="PS50937">
    <property type="entry name" value="HTH_MERR_2"/>
    <property type="match status" value="1"/>
</dbReference>
<dbReference type="PANTHER" id="PTHR30204:SF89">
    <property type="entry name" value="HTH MERR-TYPE DOMAIN-CONTAINING PROTEIN"/>
    <property type="match status" value="1"/>
</dbReference>
<gene>
    <name evidence="4" type="ORF">HXK24_01365</name>
</gene>
<dbReference type="CDD" id="cd00592">
    <property type="entry name" value="HTH_MerR-like"/>
    <property type="match status" value="1"/>
</dbReference>
<protein>
    <submittedName>
        <fullName evidence="4">MerR family transcriptional regulator</fullName>
    </submittedName>
</protein>
<dbReference type="GO" id="GO:0003700">
    <property type="term" value="F:DNA-binding transcription factor activity"/>
    <property type="evidence" value="ECO:0007669"/>
    <property type="project" value="InterPro"/>
</dbReference>
<evidence type="ECO:0000259" key="3">
    <source>
        <dbReference type="PROSITE" id="PS50937"/>
    </source>
</evidence>
<feature type="compositionally biased region" description="Low complexity" evidence="2">
    <location>
        <begin position="96"/>
        <end position="113"/>
    </location>
</feature>
<evidence type="ECO:0000313" key="5">
    <source>
        <dbReference type="Proteomes" id="UP000787322"/>
    </source>
</evidence>
<dbReference type="Pfam" id="PF13411">
    <property type="entry name" value="MerR_1"/>
    <property type="match status" value="1"/>
</dbReference>
<accession>A0A9D5X543</accession>
<dbReference type="Proteomes" id="UP000787322">
    <property type="component" value="Unassembled WGS sequence"/>
</dbReference>
<dbReference type="EMBL" id="JABZGU010000014">
    <property type="protein sequence ID" value="MBF4802465.1"/>
    <property type="molecule type" value="Genomic_DNA"/>
</dbReference>